<feature type="transmembrane region" description="Helical" evidence="1">
    <location>
        <begin position="203"/>
        <end position="222"/>
    </location>
</feature>
<feature type="transmembrane region" description="Helical" evidence="1">
    <location>
        <begin position="173"/>
        <end position="191"/>
    </location>
</feature>
<feature type="transmembrane region" description="Helical" evidence="1">
    <location>
        <begin position="6"/>
        <end position="27"/>
    </location>
</feature>
<dbReference type="PANTHER" id="PTHR39084:SF1">
    <property type="entry name" value="DUF4010 DOMAIN-CONTAINING PROTEIN"/>
    <property type="match status" value="1"/>
</dbReference>
<protein>
    <submittedName>
        <fullName evidence="3">Conserved domain protein</fullName>
    </submittedName>
</protein>
<organism evidence="3">
    <name type="scientific">hydrothermal vent metagenome</name>
    <dbReference type="NCBI Taxonomy" id="652676"/>
    <lineage>
        <taxon>unclassified sequences</taxon>
        <taxon>metagenomes</taxon>
        <taxon>ecological metagenomes</taxon>
    </lineage>
</organism>
<feature type="transmembrane region" description="Helical" evidence="1">
    <location>
        <begin position="145"/>
        <end position="161"/>
    </location>
</feature>
<feature type="transmembrane region" description="Helical" evidence="1">
    <location>
        <begin position="263"/>
        <end position="284"/>
    </location>
</feature>
<keyword evidence="1" id="KW-0812">Transmembrane</keyword>
<name>A0A1W1D276_9ZZZZ</name>
<reference evidence="3" key="1">
    <citation type="submission" date="2016-10" db="EMBL/GenBank/DDBJ databases">
        <authorList>
            <person name="de Groot N.N."/>
        </authorList>
    </citation>
    <scope>NUCLEOTIDE SEQUENCE</scope>
</reference>
<sequence>MLEQFLHTQWLQLIIVVVAGFLVGLEIKAYRAHHDSSKEIGSVRTYAFISLMSYIFAQVNIYLYIIGYVAILTHFTLFYYFKLQSGRTGILLFLLTSLVYSFGIIVTQFNVWFLIIVFVAIIFISNLNKRLENFYTRFDEQEIEIFAKVLLLSAVILPLLPQNQISEYIPVSFFKVWLAVVVVSLFSYVGYVLKKYFFRETGYLLTGILGGIYSSTATTIVLAKKASKGYNHYLFASSIIVATALMYLRLLGIAYVFNFQIATSLLLPFGVLALFTFIIALILYKKSKETQKKESSEPDTDKNPLELATAFLFAFLFIAMATLTHFVLKDYGNMGLNILSFIVGFTDIDPFVLSILSSKFDVTMAQASTAILIATGSNNILKAVYAYFFSKNKTGIISGVSLFVLGLITIAAGFVL</sequence>
<evidence type="ECO:0000259" key="2">
    <source>
        <dbReference type="Pfam" id="PF13194"/>
    </source>
</evidence>
<dbReference type="InterPro" id="IPR025105">
    <property type="entry name" value="DUF4010"/>
</dbReference>
<dbReference type="Pfam" id="PF13194">
    <property type="entry name" value="DUF4010"/>
    <property type="match status" value="1"/>
</dbReference>
<accession>A0A1W1D276</accession>
<evidence type="ECO:0000256" key="1">
    <source>
        <dbReference type="SAM" id="Phobius"/>
    </source>
</evidence>
<dbReference type="PANTHER" id="PTHR39084">
    <property type="entry name" value="MEMBRANE PROTEIN-RELATED"/>
    <property type="match status" value="1"/>
</dbReference>
<dbReference type="AlphaFoldDB" id="A0A1W1D276"/>
<feature type="transmembrane region" description="Helical" evidence="1">
    <location>
        <begin position="39"/>
        <end position="56"/>
    </location>
</feature>
<feature type="transmembrane region" description="Helical" evidence="1">
    <location>
        <begin position="234"/>
        <end position="257"/>
    </location>
</feature>
<feature type="transmembrane region" description="Helical" evidence="1">
    <location>
        <begin position="62"/>
        <end position="80"/>
    </location>
</feature>
<keyword evidence="1" id="KW-1133">Transmembrane helix</keyword>
<feature type="transmembrane region" description="Helical" evidence="1">
    <location>
        <begin position="368"/>
        <end position="389"/>
    </location>
</feature>
<feature type="transmembrane region" description="Helical" evidence="1">
    <location>
        <begin position="395"/>
        <end position="415"/>
    </location>
</feature>
<gene>
    <name evidence="3" type="ORF">MNB_SM-3-1470</name>
</gene>
<keyword evidence="1" id="KW-0472">Membrane</keyword>
<feature type="domain" description="DUF4010" evidence="2">
    <location>
        <begin position="181"/>
        <end position="389"/>
    </location>
</feature>
<dbReference type="EMBL" id="FPHP01000003">
    <property type="protein sequence ID" value="SFV74755.1"/>
    <property type="molecule type" value="Genomic_DNA"/>
</dbReference>
<feature type="transmembrane region" description="Helical" evidence="1">
    <location>
        <begin position="305"/>
        <end position="328"/>
    </location>
</feature>
<evidence type="ECO:0000313" key="3">
    <source>
        <dbReference type="EMBL" id="SFV74755.1"/>
    </source>
</evidence>
<feature type="transmembrane region" description="Helical" evidence="1">
    <location>
        <begin position="334"/>
        <end position="356"/>
    </location>
</feature>
<proteinExistence type="predicted"/>
<feature type="transmembrane region" description="Helical" evidence="1">
    <location>
        <begin position="92"/>
        <end position="125"/>
    </location>
</feature>